<feature type="transmembrane region" description="Helical" evidence="1">
    <location>
        <begin position="256"/>
        <end position="273"/>
    </location>
</feature>
<feature type="transmembrane region" description="Helical" evidence="1">
    <location>
        <begin position="163"/>
        <end position="180"/>
    </location>
</feature>
<feature type="transmembrane region" description="Helical" evidence="1">
    <location>
        <begin position="91"/>
        <end position="114"/>
    </location>
</feature>
<name>A0ABW1SWW5_9ACTN</name>
<dbReference type="PANTHER" id="PTHR23028">
    <property type="entry name" value="ACETYLTRANSFERASE"/>
    <property type="match status" value="1"/>
</dbReference>
<feature type="transmembrane region" description="Helical" evidence="1">
    <location>
        <begin position="215"/>
        <end position="235"/>
    </location>
</feature>
<evidence type="ECO:0000313" key="5">
    <source>
        <dbReference type="Proteomes" id="UP001596138"/>
    </source>
</evidence>
<dbReference type="Proteomes" id="UP001596138">
    <property type="component" value="Unassembled WGS sequence"/>
</dbReference>
<feature type="domain" description="Acyltransferase 3" evidence="2">
    <location>
        <begin position="24"/>
        <end position="374"/>
    </location>
</feature>
<feature type="domain" description="SGNH" evidence="3">
    <location>
        <begin position="510"/>
        <end position="727"/>
    </location>
</feature>
<feature type="transmembrane region" description="Helical" evidence="1">
    <location>
        <begin position="395"/>
        <end position="417"/>
    </location>
</feature>
<keyword evidence="4" id="KW-0808">Transferase</keyword>
<feature type="transmembrane region" description="Helical" evidence="1">
    <location>
        <begin position="356"/>
        <end position="374"/>
    </location>
</feature>
<organism evidence="4 5">
    <name type="scientific">Longivirga aurantiaca</name>
    <dbReference type="NCBI Taxonomy" id="1837743"/>
    <lineage>
        <taxon>Bacteria</taxon>
        <taxon>Bacillati</taxon>
        <taxon>Actinomycetota</taxon>
        <taxon>Actinomycetes</taxon>
        <taxon>Sporichthyales</taxon>
        <taxon>Sporichthyaceae</taxon>
        <taxon>Longivirga</taxon>
    </lineage>
</organism>
<sequence>MAALAPPSRRAPVRASTRSDLRPDLQAVRALAVLGVFVYHANPALLSGGLVGVDVFFVLSGYLISSHLFGELDRTGSIGLGRFWARRARRLLPASLTVLGVTAVAVAVLVPVSIRERFYSDITAAVFYSANWLFASQSVDYFSQASGVESPVLHFWSLGVEEQLYAFWPLLLLGAATWVGRLVRPRAALLGAVLLVSVPSFVVGAVLVAQGDPSAYFVTTARVWEFGAGALVGLAMRRDAGVRDTGPFRYDSPLRLAASYVGWAVLLAYMALFRVELGFPGLNAVVPVAATALLIWARDPQARWSLARPLAARPVQLVGETSYSIYLWHWPVLVLLPFALTAWGVTDEPSRTALRWWQLIPVGLAVTGLAWLTVRLVENPVRFHPWAMRLPPRRVLVLGLASMLVLAAGVQAASLGAGRSLDERQLADQAAQDDLVSRIGPRSTSKPAATWDAESCRGPSALVEPECARFTWDDVVPAVGVEEETAANLTPISKTAGSGTCLSYGSDYAVHDCVYGVRGGTAVALVGDSHAFQWLPAFEATARRNDLELHLFARSGCPLTETPREAPAAHVAGCMSWSHGVQEALLAGRFRTVVVSSFAGLAYDTGSAADPDQVSAAGFEAAWAPLVRSGIEVVVLRDTPSIGSGAWACAQAHPDDVNRCSPTKAAAMRNDDGRRDAAAALGLRVLDLTRYFCADGTCPVAVGGVRVYRDANHLTGTFSVLLTPYLERELLPLR</sequence>
<keyword evidence="5" id="KW-1185">Reference proteome</keyword>
<keyword evidence="1" id="KW-0812">Transmembrane</keyword>
<dbReference type="InterPro" id="IPR043968">
    <property type="entry name" value="SGNH"/>
</dbReference>
<keyword evidence="4" id="KW-0012">Acyltransferase</keyword>
<accession>A0ABW1SWW5</accession>
<dbReference type="InterPro" id="IPR002656">
    <property type="entry name" value="Acyl_transf_3_dom"/>
</dbReference>
<protein>
    <submittedName>
        <fullName evidence="4">Acyltransferase family protein</fullName>
        <ecNumber evidence="4">2.3.1.-</ecNumber>
    </submittedName>
</protein>
<dbReference type="PANTHER" id="PTHR23028:SF53">
    <property type="entry name" value="ACYL_TRANSF_3 DOMAIN-CONTAINING PROTEIN"/>
    <property type="match status" value="1"/>
</dbReference>
<feature type="transmembrane region" description="Helical" evidence="1">
    <location>
        <begin position="323"/>
        <end position="344"/>
    </location>
</feature>
<proteinExistence type="predicted"/>
<dbReference type="GO" id="GO:0016746">
    <property type="term" value="F:acyltransferase activity"/>
    <property type="evidence" value="ECO:0007669"/>
    <property type="project" value="UniProtKB-KW"/>
</dbReference>
<evidence type="ECO:0000256" key="1">
    <source>
        <dbReference type="SAM" id="Phobius"/>
    </source>
</evidence>
<dbReference type="RefSeq" id="WP_386763929.1">
    <property type="nucleotide sequence ID" value="NZ_JBHSTI010000002.1"/>
</dbReference>
<dbReference type="InterPro" id="IPR050879">
    <property type="entry name" value="Acyltransferase_3"/>
</dbReference>
<gene>
    <name evidence="4" type="ORF">ACFQGU_03355</name>
</gene>
<evidence type="ECO:0000259" key="3">
    <source>
        <dbReference type="Pfam" id="PF19040"/>
    </source>
</evidence>
<keyword evidence="1" id="KW-1133">Transmembrane helix</keyword>
<dbReference type="Pfam" id="PF01757">
    <property type="entry name" value="Acyl_transf_3"/>
    <property type="match status" value="1"/>
</dbReference>
<dbReference type="EC" id="2.3.1.-" evidence="4"/>
<dbReference type="EMBL" id="JBHSTI010000002">
    <property type="protein sequence ID" value="MFC6236901.1"/>
    <property type="molecule type" value="Genomic_DNA"/>
</dbReference>
<keyword evidence="1" id="KW-0472">Membrane</keyword>
<feature type="transmembrane region" description="Helical" evidence="1">
    <location>
        <begin position="45"/>
        <end position="70"/>
    </location>
</feature>
<dbReference type="Pfam" id="PF19040">
    <property type="entry name" value="SGNH"/>
    <property type="match status" value="1"/>
</dbReference>
<feature type="transmembrane region" description="Helical" evidence="1">
    <location>
        <begin position="279"/>
        <end position="297"/>
    </location>
</feature>
<evidence type="ECO:0000313" key="4">
    <source>
        <dbReference type="EMBL" id="MFC6236901.1"/>
    </source>
</evidence>
<evidence type="ECO:0000259" key="2">
    <source>
        <dbReference type="Pfam" id="PF01757"/>
    </source>
</evidence>
<reference evidence="5" key="1">
    <citation type="journal article" date="2019" name="Int. J. Syst. Evol. Microbiol.">
        <title>The Global Catalogue of Microorganisms (GCM) 10K type strain sequencing project: providing services to taxonomists for standard genome sequencing and annotation.</title>
        <authorList>
            <consortium name="The Broad Institute Genomics Platform"/>
            <consortium name="The Broad Institute Genome Sequencing Center for Infectious Disease"/>
            <person name="Wu L."/>
            <person name="Ma J."/>
        </authorList>
    </citation>
    <scope>NUCLEOTIDE SEQUENCE [LARGE SCALE GENOMIC DNA]</scope>
    <source>
        <strain evidence="5">CGMCC 4.7317</strain>
    </source>
</reference>
<feature type="transmembrane region" description="Helical" evidence="1">
    <location>
        <begin position="187"/>
        <end position="209"/>
    </location>
</feature>
<comment type="caution">
    <text evidence="4">The sequence shown here is derived from an EMBL/GenBank/DDBJ whole genome shotgun (WGS) entry which is preliminary data.</text>
</comment>